<name>F0EI03_ENTCA</name>
<reference evidence="1 2" key="1">
    <citation type="submission" date="2011-01" db="EMBL/GenBank/DDBJ databases">
        <authorList>
            <person name="Muzny D."/>
            <person name="Qin X."/>
            <person name="Deng J."/>
            <person name="Jiang H."/>
            <person name="Liu Y."/>
            <person name="Qu J."/>
            <person name="Song X.-Z."/>
            <person name="Zhang L."/>
            <person name="Thornton R."/>
            <person name="Coyle M."/>
            <person name="Francisco L."/>
            <person name="Jackson L."/>
            <person name="Javaid M."/>
            <person name="Korchina V."/>
            <person name="Kovar C."/>
            <person name="Mata R."/>
            <person name="Mathew T."/>
            <person name="Ngo R."/>
            <person name="Nguyen L."/>
            <person name="Nguyen N."/>
            <person name="Okwuonu G."/>
            <person name="Ongeri F."/>
            <person name="Pham C."/>
            <person name="Simmons D."/>
            <person name="Wilczek-Boney K."/>
            <person name="Hale W."/>
            <person name="Jakkamsetti A."/>
            <person name="Pham P."/>
            <person name="Ruth R."/>
            <person name="San Lucas F."/>
            <person name="Warren J."/>
            <person name="Zhang J."/>
            <person name="Zhao Z."/>
            <person name="Zhou C."/>
            <person name="Zhu D."/>
            <person name="Lee S."/>
            <person name="Bess C."/>
            <person name="Blankenburg K."/>
            <person name="Forbes L."/>
            <person name="Fu Q."/>
            <person name="Gubbala S."/>
            <person name="Hirani K."/>
            <person name="Jayaseelan J.C."/>
            <person name="Lara F."/>
            <person name="Munidasa M."/>
            <person name="Palculict T."/>
            <person name="Patil S."/>
            <person name="Pu L.-L."/>
            <person name="Saada N."/>
            <person name="Tang L."/>
            <person name="Weissenberger G."/>
            <person name="Zhu Y."/>
            <person name="Hemphill L."/>
            <person name="Shang Y."/>
            <person name="Youmans B."/>
            <person name="Ayvaz T."/>
            <person name="Ross M."/>
            <person name="Santibanez J."/>
            <person name="Aqrawi P."/>
            <person name="Gross S."/>
            <person name="Joshi V."/>
            <person name="Fowler G."/>
            <person name="Nazareth L."/>
            <person name="Reid J."/>
            <person name="Worley K."/>
            <person name="Petrosino J."/>
            <person name="Highlander S."/>
            <person name="Gibbs R."/>
        </authorList>
    </citation>
    <scope>NUCLEOTIDE SEQUENCE [LARGE SCALE GENOMIC DNA]</scope>
    <source>
        <strain evidence="1 2">ATCC 12755</strain>
    </source>
</reference>
<dbReference type="HOGENOM" id="CLU_2824327_0_0_9"/>
<sequence length="66" mass="7854">MLDLLDSSHEDYFTIKLVGILLFFFIKSKIADTHFSRKSAYQQFYMNQLFLFKRNVQIDGFKKPLG</sequence>
<dbReference type="EMBL" id="AEWT01000009">
    <property type="protein sequence ID" value="EGC70311.1"/>
    <property type="molecule type" value="Genomic_DNA"/>
</dbReference>
<evidence type="ECO:0000313" key="1">
    <source>
        <dbReference type="EMBL" id="EGC70311.1"/>
    </source>
</evidence>
<dbReference type="Proteomes" id="UP000004835">
    <property type="component" value="Unassembled WGS sequence"/>
</dbReference>
<dbReference type="AlphaFoldDB" id="F0EI03"/>
<protein>
    <submittedName>
        <fullName evidence="1">Uncharacterized protein</fullName>
    </submittedName>
</protein>
<comment type="caution">
    <text evidence="1">The sequence shown here is derived from an EMBL/GenBank/DDBJ whole genome shotgun (WGS) entry which is preliminary data.</text>
</comment>
<gene>
    <name evidence="1" type="ORF">HMPREF9087_1045</name>
</gene>
<proteinExistence type="predicted"/>
<organism evidence="1 2">
    <name type="scientific">Enterococcus casseliflavus ATCC 12755</name>
    <dbReference type="NCBI Taxonomy" id="888066"/>
    <lineage>
        <taxon>Bacteria</taxon>
        <taxon>Bacillati</taxon>
        <taxon>Bacillota</taxon>
        <taxon>Bacilli</taxon>
        <taxon>Lactobacillales</taxon>
        <taxon>Enterococcaceae</taxon>
        <taxon>Enterococcus</taxon>
    </lineage>
</organism>
<evidence type="ECO:0000313" key="2">
    <source>
        <dbReference type="Proteomes" id="UP000004835"/>
    </source>
</evidence>
<accession>F0EI03</accession>